<dbReference type="Proteomes" id="UP001498476">
    <property type="component" value="Unassembled WGS sequence"/>
</dbReference>
<evidence type="ECO:0000313" key="4">
    <source>
        <dbReference type="EMBL" id="KAK7407956.1"/>
    </source>
</evidence>
<dbReference type="InterPro" id="IPR024319">
    <property type="entry name" value="ATPase_expression_mit"/>
</dbReference>
<organism evidence="4 5">
    <name type="scientific">Neonectria punicea</name>
    <dbReference type="NCBI Taxonomy" id="979145"/>
    <lineage>
        <taxon>Eukaryota</taxon>
        <taxon>Fungi</taxon>
        <taxon>Dikarya</taxon>
        <taxon>Ascomycota</taxon>
        <taxon>Pezizomycotina</taxon>
        <taxon>Sordariomycetes</taxon>
        <taxon>Hypocreomycetidae</taxon>
        <taxon>Hypocreales</taxon>
        <taxon>Nectriaceae</taxon>
        <taxon>Neonectria</taxon>
    </lineage>
</organism>
<dbReference type="Pfam" id="PF12921">
    <property type="entry name" value="ATP13"/>
    <property type="match status" value="1"/>
</dbReference>
<keyword evidence="3" id="KW-0496">Mitochondrion</keyword>
<dbReference type="EMBL" id="JAZAVJ010000204">
    <property type="protein sequence ID" value="KAK7407956.1"/>
    <property type="molecule type" value="Genomic_DNA"/>
</dbReference>
<evidence type="ECO:0000256" key="3">
    <source>
        <dbReference type="ARBA" id="ARBA00023128"/>
    </source>
</evidence>
<reference evidence="4 5" key="1">
    <citation type="journal article" date="2025" name="Microbiol. Resour. Announc.">
        <title>Draft genome sequences for Neonectria magnoliae and Neonectria punicea, canker pathogens of Liriodendron tulipifera and Acer saccharum in West Virginia.</title>
        <authorList>
            <person name="Petronek H.M."/>
            <person name="Kasson M.T."/>
            <person name="Metheny A.M."/>
            <person name="Stauder C.M."/>
            <person name="Lovett B."/>
            <person name="Lynch S.C."/>
            <person name="Garnas J.R."/>
            <person name="Kasson L.R."/>
            <person name="Stajich J.E."/>
        </authorList>
    </citation>
    <scope>NUCLEOTIDE SEQUENCE [LARGE SCALE GENOMIC DNA]</scope>
    <source>
        <strain evidence="4 5">NRRL 64653</strain>
    </source>
</reference>
<gene>
    <name evidence="4" type="ORF">QQX98_009873</name>
</gene>
<accession>A0ABR1GR13</accession>
<comment type="caution">
    <text evidence="4">The sequence shown here is derived from an EMBL/GenBank/DDBJ whole genome shotgun (WGS) entry which is preliminary data.</text>
</comment>
<proteinExistence type="predicted"/>
<keyword evidence="2" id="KW-0809">Transit peptide</keyword>
<evidence type="ECO:0000256" key="1">
    <source>
        <dbReference type="ARBA" id="ARBA00004173"/>
    </source>
</evidence>
<name>A0ABR1GR13_9HYPO</name>
<protein>
    <submittedName>
        <fullName evidence="4">Uncharacterized protein</fullName>
    </submittedName>
</protein>
<evidence type="ECO:0000256" key="2">
    <source>
        <dbReference type="ARBA" id="ARBA00022946"/>
    </source>
</evidence>
<evidence type="ECO:0000313" key="5">
    <source>
        <dbReference type="Proteomes" id="UP001498476"/>
    </source>
</evidence>
<comment type="subcellular location">
    <subcellularLocation>
        <location evidence="1">Mitochondrion</location>
    </subcellularLocation>
</comment>
<sequence length="578" mass="68204">MRELPVATFSEIMRSIDPLTNPVQDVAQGLNITRGQAQFNDIKHIVDEFGVRRQYRRLRDAVKRIMDARRESGHGMLIPDYEVAIRCAGAAADPHAGIDFFRAIAQDGLAARRSTATWIAFTEALYLLQPMYYQFDRARVAVMERHRFSARERFEPEGLWRLERLRFSLNALTEMPFNRDPMHTNQDLRMLMRRKSRSRAHWVRSKLYGVLVNEELLCATMIMFARSTSLSHMKGIVLSRGFRIRIREDRETGDVRVEGGKDFRIGNPREPTERLLHAIVESFCSMGRVATALKLIVYISKLYEIVIPHQTWSNLLNWSYVCSARPFAQVPWRHNERYRSRMVTANTVLGIWKIMTSEPFNVKPDFDDYTVYVKTLIASRNFRLAVEAIRNEIVPYYRRLEEEYREIVLDEVLQGVAAPSHRRRQMEVRKEYVWYQITTLFRSMTGSASLAKTQRDGVFMRVVFPNLIDEFGEFFQWQIYYRSAHGWIQMTRPNVPHRFTWEWAERTTLPQSEGSVEAMRKMKLGEGGSNWPTARPLKIREWRRNPRVRKRAQGAIPEPMVRRAWNDWWRDLRLEMSR</sequence>
<keyword evidence="5" id="KW-1185">Reference proteome</keyword>